<feature type="region of interest" description="Disordered" evidence="1">
    <location>
        <begin position="1"/>
        <end position="22"/>
    </location>
</feature>
<dbReference type="EMBL" id="CM007382">
    <property type="protein sequence ID" value="ONK78160.1"/>
    <property type="molecule type" value="Genomic_DNA"/>
</dbReference>
<evidence type="ECO:0000256" key="1">
    <source>
        <dbReference type="SAM" id="MobiDB-lite"/>
    </source>
</evidence>
<protein>
    <submittedName>
        <fullName evidence="2">Uncharacterized protein</fullName>
    </submittedName>
</protein>
<dbReference type="Proteomes" id="UP000243459">
    <property type="component" value="Chromosome 2"/>
</dbReference>
<keyword evidence="3" id="KW-1185">Reference proteome</keyword>
<evidence type="ECO:0000313" key="3">
    <source>
        <dbReference type="Proteomes" id="UP000243459"/>
    </source>
</evidence>
<proteinExistence type="predicted"/>
<name>A0A5P1FNF9_ASPOF</name>
<gene>
    <name evidence="2" type="ORF">A4U43_C02F15140</name>
</gene>
<reference evidence="3" key="1">
    <citation type="journal article" date="2017" name="Nat. Commun.">
        <title>The asparagus genome sheds light on the origin and evolution of a young Y chromosome.</title>
        <authorList>
            <person name="Harkess A."/>
            <person name="Zhou J."/>
            <person name="Xu C."/>
            <person name="Bowers J.E."/>
            <person name="Van der Hulst R."/>
            <person name="Ayyampalayam S."/>
            <person name="Mercati F."/>
            <person name="Riccardi P."/>
            <person name="McKain M.R."/>
            <person name="Kakrana A."/>
            <person name="Tang H."/>
            <person name="Ray J."/>
            <person name="Groenendijk J."/>
            <person name="Arikit S."/>
            <person name="Mathioni S.M."/>
            <person name="Nakano M."/>
            <person name="Shan H."/>
            <person name="Telgmann-Rauber A."/>
            <person name="Kanno A."/>
            <person name="Yue Z."/>
            <person name="Chen H."/>
            <person name="Li W."/>
            <person name="Chen Y."/>
            <person name="Xu X."/>
            <person name="Zhang Y."/>
            <person name="Luo S."/>
            <person name="Chen H."/>
            <person name="Gao J."/>
            <person name="Mao Z."/>
            <person name="Pires J.C."/>
            <person name="Luo M."/>
            <person name="Kudrna D."/>
            <person name="Wing R.A."/>
            <person name="Meyers B.C."/>
            <person name="Yi K."/>
            <person name="Kong H."/>
            <person name="Lavrijsen P."/>
            <person name="Sunseri F."/>
            <person name="Falavigna A."/>
            <person name="Ye Y."/>
            <person name="Leebens-Mack J.H."/>
            <person name="Chen G."/>
        </authorList>
    </citation>
    <scope>NUCLEOTIDE SEQUENCE [LARGE SCALE GENOMIC DNA]</scope>
    <source>
        <strain evidence="3">cv. DH0086</strain>
    </source>
</reference>
<accession>A0A5P1FNF9</accession>
<dbReference type="AlphaFoldDB" id="A0A5P1FNF9"/>
<dbReference type="Gramene" id="ONK78160">
    <property type="protein sequence ID" value="ONK78160"/>
    <property type="gene ID" value="A4U43_C02F15140"/>
</dbReference>
<organism evidence="2 3">
    <name type="scientific">Asparagus officinalis</name>
    <name type="common">Garden asparagus</name>
    <dbReference type="NCBI Taxonomy" id="4686"/>
    <lineage>
        <taxon>Eukaryota</taxon>
        <taxon>Viridiplantae</taxon>
        <taxon>Streptophyta</taxon>
        <taxon>Embryophyta</taxon>
        <taxon>Tracheophyta</taxon>
        <taxon>Spermatophyta</taxon>
        <taxon>Magnoliopsida</taxon>
        <taxon>Liliopsida</taxon>
        <taxon>Asparagales</taxon>
        <taxon>Asparagaceae</taxon>
        <taxon>Asparagoideae</taxon>
        <taxon>Asparagus</taxon>
    </lineage>
</organism>
<evidence type="ECO:0000313" key="2">
    <source>
        <dbReference type="EMBL" id="ONK78160.1"/>
    </source>
</evidence>
<sequence length="207" mass="22701">MDKHSASPIAQGFGRIPKSRNPPPKPSLLPLAVDPLLPLAVDLLLRLQLLLLRDLTVDYRHLPSALLLRDLAVDYRHLPSALLLRDLAVDYRHPSSALLLCDLSVDLLLRLQPSSSASQLLLCVEICRSISKNGGIDAIFQFIDGRGEYNNKAVARACYSLLSKVMSIIGILSLRSLENAARAVEAGDGDLAIQSMQKLPSAYQMQR</sequence>